<reference evidence="8 9" key="1">
    <citation type="submission" date="2016-09" db="EMBL/GenBank/DDBJ databases">
        <title>Rhizobium sp. nov., a novel species isolated from the rice rhizosphere.</title>
        <authorList>
            <person name="Zhao J."/>
            <person name="Zhang X."/>
        </authorList>
    </citation>
    <scope>NUCLEOTIDE SEQUENCE [LARGE SCALE GENOMIC DNA]</scope>
    <source>
        <strain evidence="8 9">1.7048</strain>
    </source>
</reference>
<proteinExistence type="predicted"/>
<dbReference type="Gene3D" id="3.90.1310.10">
    <property type="entry name" value="Penicillin-binding protein 2a (Domain 2)"/>
    <property type="match status" value="1"/>
</dbReference>
<dbReference type="SUPFAM" id="SSF56519">
    <property type="entry name" value="Penicillin binding protein dimerisation domain"/>
    <property type="match status" value="1"/>
</dbReference>
<dbReference type="EMBL" id="MKIP01000033">
    <property type="protein sequence ID" value="OLP61294.1"/>
    <property type="molecule type" value="Genomic_DNA"/>
</dbReference>
<evidence type="ECO:0000256" key="2">
    <source>
        <dbReference type="ARBA" id="ARBA00022645"/>
    </source>
</evidence>
<evidence type="ECO:0000256" key="4">
    <source>
        <dbReference type="SAM" id="MobiDB-lite"/>
    </source>
</evidence>
<keyword evidence="5" id="KW-0812">Transmembrane</keyword>
<dbReference type="GO" id="GO:0004180">
    <property type="term" value="F:carboxypeptidase activity"/>
    <property type="evidence" value="ECO:0007669"/>
    <property type="project" value="UniProtKB-KW"/>
</dbReference>
<evidence type="ECO:0000256" key="3">
    <source>
        <dbReference type="ARBA" id="ARBA00023136"/>
    </source>
</evidence>
<keyword evidence="5" id="KW-1133">Transmembrane helix</keyword>
<dbReference type="OrthoDB" id="9789078at2"/>
<organism evidence="8 9">
    <name type="scientific">Xaviernesmea oryzae</name>
    <dbReference type="NCBI Taxonomy" id="464029"/>
    <lineage>
        <taxon>Bacteria</taxon>
        <taxon>Pseudomonadati</taxon>
        <taxon>Pseudomonadota</taxon>
        <taxon>Alphaproteobacteria</taxon>
        <taxon>Hyphomicrobiales</taxon>
        <taxon>Rhizobiaceae</taxon>
        <taxon>Rhizobium/Agrobacterium group</taxon>
        <taxon>Xaviernesmea</taxon>
    </lineage>
</organism>
<dbReference type="GO" id="GO:0008658">
    <property type="term" value="F:penicillin binding"/>
    <property type="evidence" value="ECO:0007669"/>
    <property type="project" value="InterPro"/>
</dbReference>
<evidence type="ECO:0000256" key="5">
    <source>
        <dbReference type="SAM" id="Phobius"/>
    </source>
</evidence>
<keyword evidence="2" id="KW-0121">Carboxypeptidase</keyword>
<keyword evidence="2" id="KW-0645">Protease</keyword>
<evidence type="ECO:0000259" key="6">
    <source>
        <dbReference type="Pfam" id="PF00905"/>
    </source>
</evidence>
<evidence type="ECO:0000313" key="9">
    <source>
        <dbReference type="Proteomes" id="UP000186364"/>
    </source>
</evidence>
<dbReference type="Pfam" id="PF03717">
    <property type="entry name" value="PBP_dimer"/>
    <property type="match status" value="1"/>
</dbReference>
<dbReference type="InterPro" id="IPR001460">
    <property type="entry name" value="PCN-bd_Tpept"/>
</dbReference>
<keyword evidence="3 5" id="KW-0472">Membrane</keyword>
<feature type="region of interest" description="Disordered" evidence="4">
    <location>
        <begin position="17"/>
        <end position="39"/>
    </location>
</feature>
<dbReference type="SUPFAM" id="SSF56601">
    <property type="entry name" value="beta-lactamase/transpeptidase-like"/>
    <property type="match status" value="1"/>
</dbReference>
<keyword evidence="8" id="KW-0132">Cell division</keyword>
<comment type="caution">
    <text evidence="8">The sequence shown here is derived from an EMBL/GenBank/DDBJ whole genome shotgun (WGS) entry which is preliminary data.</text>
</comment>
<dbReference type="Proteomes" id="UP000186364">
    <property type="component" value="Unassembled WGS sequence"/>
</dbReference>
<sequence length="581" mass="62692">MSSFLSRIMVGKSKAHFSAGANGRSQSAPGAFQGTRKRRGNQARNRVVIMIGAFSIAYVVIAGRLVQYAMISDDTVASIGRADNLMASRPDILDRNGEVLATDIRTVSLYAEPHKIVDADEAVEELSTVLPNLNVTEIYNKLKSKSRFQWLRRQLTPKQQSQILALGIPGIGFRPEKRRFYPGGATASHVVGHVNVDNRGIAGMERYIDNQGLADLASVGMTSDARLEPVRLSIDLRVQNILRDVLMGGMSKFKALAAGGVIMDVHTGEILAMASVPDYDPNNPAAGAEDGWMNRMSNGTFEMGSTFKSFTIAMALDSGKVSLKDSFDARFPIRIGGFTIKDFHGKGRVLSVPEIFQYSSNIGTAKMADLVGIAPHKEFLTRLGLLSRVPTELPEVKMPSQPREWKKINSITISFGHGVSTTPLQTAVAGAALINGGHLIEPTFLPRTAEDAEASSTQVIKKSTSDDMRFLFRWNGINGSGKSARVPGYNVGGKTGTADKVVNGRYSADHNFNAFLAAFPIDDPKYVVLTFIDDPRSESGRAAIAGTTAAPMVHDLISRTAPLLGVEPKFGTDGSALLVSY</sequence>
<protein>
    <submittedName>
        <fullName evidence="8">Cell division protein</fullName>
    </submittedName>
</protein>
<evidence type="ECO:0000256" key="1">
    <source>
        <dbReference type="ARBA" id="ARBA00004370"/>
    </source>
</evidence>
<evidence type="ECO:0000259" key="7">
    <source>
        <dbReference type="Pfam" id="PF03717"/>
    </source>
</evidence>
<dbReference type="GO" id="GO:0005886">
    <property type="term" value="C:plasma membrane"/>
    <property type="evidence" value="ECO:0007669"/>
    <property type="project" value="TreeGrafter"/>
</dbReference>
<dbReference type="InterPro" id="IPR005311">
    <property type="entry name" value="PBP_dimer"/>
</dbReference>
<keyword evidence="9" id="KW-1185">Reference proteome</keyword>
<dbReference type="GO" id="GO:0051301">
    <property type="term" value="P:cell division"/>
    <property type="evidence" value="ECO:0007669"/>
    <property type="project" value="UniProtKB-KW"/>
</dbReference>
<feature type="domain" description="Penicillin-binding protein dimerisation" evidence="7">
    <location>
        <begin position="87"/>
        <end position="197"/>
    </location>
</feature>
<keyword evidence="2" id="KW-0378">Hydrolase</keyword>
<dbReference type="InterPro" id="IPR012338">
    <property type="entry name" value="Beta-lactam/transpept-like"/>
</dbReference>
<dbReference type="RefSeq" id="WP_075626684.1">
    <property type="nucleotide sequence ID" value="NZ_FOAM01000009.1"/>
</dbReference>
<dbReference type="AlphaFoldDB" id="A0A1Q9B016"/>
<dbReference type="Gene3D" id="3.40.710.10">
    <property type="entry name" value="DD-peptidase/beta-lactamase superfamily"/>
    <property type="match status" value="1"/>
</dbReference>
<dbReference type="PANTHER" id="PTHR30627:SF1">
    <property type="entry name" value="PEPTIDOGLYCAN D,D-TRANSPEPTIDASE FTSI"/>
    <property type="match status" value="1"/>
</dbReference>
<evidence type="ECO:0000313" key="8">
    <source>
        <dbReference type="EMBL" id="OLP61294.1"/>
    </source>
</evidence>
<dbReference type="GO" id="GO:0071555">
    <property type="term" value="P:cell wall organization"/>
    <property type="evidence" value="ECO:0007669"/>
    <property type="project" value="TreeGrafter"/>
</dbReference>
<dbReference type="PANTHER" id="PTHR30627">
    <property type="entry name" value="PEPTIDOGLYCAN D,D-TRANSPEPTIDASE"/>
    <property type="match status" value="1"/>
</dbReference>
<dbReference type="Pfam" id="PF00905">
    <property type="entry name" value="Transpeptidase"/>
    <property type="match status" value="1"/>
</dbReference>
<keyword evidence="8" id="KW-0131">Cell cycle</keyword>
<comment type="subcellular location">
    <subcellularLocation>
        <location evidence="1">Membrane</location>
    </subcellularLocation>
</comment>
<dbReference type="Gene3D" id="3.30.450.330">
    <property type="match status" value="1"/>
</dbReference>
<dbReference type="InterPro" id="IPR036138">
    <property type="entry name" value="PBP_dimer_sf"/>
</dbReference>
<gene>
    <name evidence="8" type="ORF">BJF93_21190</name>
</gene>
<dbReference type="InterPro" id="IPR050515">
    <property type="entry name" value="Beta-lactam/transpept"/>
</dbReference>
<accession>A0A1Q9B016</accession>
<feature type="domain" description="Penicillin-binding protein transpeptidase" evidence="6">
    <location>
        <begin position="260"/>
        <end position="547"/>
    </location>
</feature>
<name>A0A1Q9B016_9HYPH</name>
<feature type="transmembrane region" description="Helical" evidence="5">
    <location>
        <begin position="47"/>
        <end position="66"/>
    </location>
</feature>